<feature type="transmembrane region" description="Helical" evidence="8">
    <location>
        <begin position="134"/>
        <end position="154"/>
    </location>
</feature>
<reference evidence="10" key="2">
    <citation type="journal article" date="2021" name="J Anim Sci Technol">
        <title>Complete genome sequence of Paenibacillus konkukensis sp. nov. SK3146 as a potential probiotic strain.</title>
        <authorList>
            <person name="Jung H.I."/>
            <person name="Park S."/>
            <person name="Niu K.M."/>
            <person name="Lee S.W."/>
            <person name="Kothari D."/>
            <person name="Yi K.J."/>
            <person name="Kim S.K."/>
        </authorList>
    </citation>
    <scope>NUCLEOTIDE SEQUENCE</scope>
    <source>
        <strain evidence="10">SK3146</strain>
    </source>
</reference>
<evidence type="ECO:0000313" key="11">
    <source>
        <dbReference type="Proteomes" id="UP001057134"/>
    </source>
</evidence>
<keyword evidence="5" id="KW-0418">Kinase</keyword>
<dbReference type="PROSITE" id="PS50109">
    <property type="entry name" value="HIS_KIN"/>
    <property type="match status" value="1"/>
</dbReference>
<evidence type="ECO:0000313" key="10">
    <source>
        <dbReference type="EMBL" id="UQZ85816.1"/>
    </source>
</evidence>
<keyword evidence="8" id="KW-0472">Membrane</keyword>
<evidence type="ECO:0000256" key="4">
    <source>
        <dbReference type="ARBA" id="ARBA00022741"/>
    </source>
</evidence>
<dbReference type="InterPro" id="IPR004358">
    <property type="entry name" value="Sig_transdc_His_kin-like_C"/>
</dbReference>
<evidence type="ECO:0000256" key="7">
    <source>
        <dbReference type="ARBA" id="ARBA00023012"/>
    </source>
</evidence>
<evidence type="ECO:0000256" key="2">
    <source>
        <dbReference type="ARBA" id="ARBA00012438"/>
    </source>
</evidence>
<feature type="transmembrane region" description="Helical" evidence="8">
    <location>
        <begin position="70"/>
        <end position="96"/>
    </location>
</feature>
<proteinExistence type="predicted"/>
<dbReference type="PANTHER" id="PTHR43065">
    <property type="entry name" value="SENSOR HISTIDINE KINASE"/>
    <property type="match status" value="1"/>
</dbReference>
<keyword evidence="11" id="KW-1185">Reference proteome</keyword>
<feature type="transmembrane region" description="Helical" evidence="8">
    <location>
        <begin position="166"/>
        <end position="184"/>
    </location>
</feature>
<dbReference type="CDD" id="cd00075">
    <property type="entry name" value="HATPase"/>
    <property type="match status" value="1"/>
</dbReference>
<dbReference type="EC" id="2.7.13.3" evidence="2"/>
<evidence type="ECO:0000256" key="6">
    <source>
        <dbReference type="ARBA" id="ARBA00022840"/>
    </source>
</evidence>
<reference evidence="10" key="1">
    <citation type="submission" date="2018-02" db="EMBL/GenBank/DDBJ databases">
        <authorList>
            <person name="Kim S.-K."/>
            <person name="Jung H.-I."/>
            <person name="Lee S.-W."/>
        </authorList>
    </citation>
    <scope>NUCLEOTIDE SEQUENCE</scope>
    <source>
        <strain evidence="10">SK3146</strain>
    </source>
</reference>
<keyword evidence="6" id="KW-0067">ATP-binding</keyword>
<keyword evidence="4" id="KW-0547">Nucleotide-binding</keyword>
<keyword evidence="7" id="KW-0902">Two-component regulatory system</keyword>
<feature type="transmembrane region" description="Helical" evidence="8">
    <location>
        <begin position="6"/>
        <end position="23"/>
    </location>
</feature>
<comment type="catalytic activity">
    <reaction evidence="1">
        <text>ATP + protein L-histidine = ADP + protein N-phospho-L-histidine.</text>
        <dbReference type="EC" id="2.7.13.3"/>
    </reaction>
</comment>
<keyword evidence="8" id="KW-0812">Transmembrane</keyword>
<name>A0ABY4RTB0_9BACL</name>
<evidence type="ECO:0000256" key="5">
    <source>
        <dbReference type="ARBA" id="ARBA00022777"/>
    </source>
</evidence>
<feature type="transmembrane region" description="Helical" evidence="8">
    <location>
        <begin position="30"/>
        <end position="50"/>
    </location>
</feature>
<dbReference type="GO" id="GO:0004673">
    <property type="term" value="F:protein histidine kinase activity"/>
    <property type="evidence" value="ECO:0007669"/>
    <property type="project" value="UniProtKB-EC"/>
</dbReference>
<feature type="transmembrane region" description="Helical" evidence="8">
    <location>
        <begin position="105"/>
        <end position="122"/>
    </location>
</feature>
<evidence type="ECO:0000256" key="8">
    <source>
        <dbReference type="SAM" id="Phobius"/>
    </source>
</evidence>
<dbReference type="Pfam" id="PF02518">
    <property type="entry name" value="HATPase_c"/>
    <property type="match status" value="1"/>
</dbReference>
<dbReference type="SUPFAM" id="SSF55874">
    <property type="entry name" value="ATPase domain of HSP90 chaperone/DNA topoisomerase II/histidine kinase"/>
    <property type="match status" value="1"/>
</dbReference>
<evidence type="ECO:0000259" key="9">
    <source>
        <dbReference type="PROSITE" id="PS50109"/>
    </source>
</evidence>
<gene>
    <name evidence="10" type="primary">zraS_2</name>
    <name evidence="10" type="ORF">SK3146_05105</name>
</gene>
<dbReference type="SMART" id="SM00387">
    <property type="entry name" value="HATPase_c"/>
    <property type="match status" value="1"/>
</dbReference>
<dbReference type="PRINTS" id="PR00344">
    <property type="entry name" value="BCTRLSENSOR"/>
</dbReference>
<keyword evidence="3 10" id="KW-0808">Transferase</keyword>
<accession>A0ABY4RTB0</accession>
<evidence type="ECO:0000256" key="3">
    <source>
        <dbReference type="ARBA" id="ARBA00022679"/>
    </source>
</evidence>
<dbReference type="InterPro" id="IPR005467">
    <property type="entry name" value="His_kinase_dom"/>
</dbReference>
<evidence type="ECO:0000256" key="1">
    <source>
        <dbReference type="ARBA" id="ARBA00000085"/>
    </source>
</evidence>
<keyword evidence="8" id="KW-1133">Transmembrane helix</keyword>
<organism evidence="10 11">
    <name type="scientific">Paenibacillus konkukensis</name>
    <dbReference type="NCBI Taxonomy" id="2020716"/>
    <lineage>
        <taxon>Bacteria</taxon>
        <taxon>Bacillati</taxon>
        <taxon>Bacillota</taxon>
        <taxon>Bacilli</taxon>
        <taxon>Bacillales</taxon>
        <taxon>Paenibacillaceae</taxon>
        <taxon>Paenibacillus</taxon>
    </lineage>
</organism>
<protein>
    <recommendedName>
        <fullName evidence="2">histidine kinase</fullName>
        <ecNumber evidence="2">2.7.13.3</ecNumber>
    </recommendedName>
</protein>
<dbReference type="Gene3D" id="3.30.565.10">
    <property type="entry name" value="Histidine kinase-like ATPase, C-terminal domain"/>
    <property type="match status" value="1"/>
</dbReference>
<dbReference type="PANTHER" id="PTHR43065:SF46">
    <property type="entry name" value="C4-DICARBOXYLATE TRANSPORT SENSOR PROTEIN DCTB"/>
    <property type="match status" value="1"/>
</dbReference>
<dbReference type="EMBL" id="CP027059">
    <property type="protein sequence ID" value="UQZ85816.1"/>
    <property type="molecule type" value="Genomic_DNA"/>
</dbReference>
<sequence length="442" mass="50587">MLFYLTFLFMFVSLTTLGIYLSIKHRRNRLIFWTTAIIFCTGLVGPQIILEKRIVPSLTHHGSAFMIDSMNLLTGTLNFFISTFPYYAILVFYLIYNNYMRKDKWMLGALSVPLWMTLLIQTDLSVNKLNTAFISAWGLVYVLAVWWLAIRPVVMEKDLRKRAHHIAIALMFLVPVTILNVYHFSSSVMGDRILIFIPYLCVGSILLLLILYLRGAFLGLQRKSIRTVHVGTAIIHHSLKNSIGKIKLNALNIRKSLTMKRYEEIEPMVDNLLTTHEAMMKTMATISRAVSDKTELHKERHDLAIILDEIVDICKAFSNIRVDKCYRTLMLPVDRQLLSECILNICNNAIEAMEGEGTLRIKTESRRRKVLLSIGDNGPGMNSVQLHNVFEPFFSTKHRTREHFGLGMYHVKRVMEAHGGKVEIRSAPGQGTTVILTLRQTV</sequence>
<dbReference type="InterPro" id="IPR003594">
    <property type="entry name" value="HATPase_dom"/>
</dbReference>
<dbReference type="InterPro" id="IPR036890">
    <property type="entry name" value="HATPase_C_sf"/>
</dbReference>
<feature type="domain" description="Histidine kinase" evidence="9">
    <location>
        <begin position="234"/>
        <end position="442"/>
    </location>
</feature>
<feature type="transmembrane region" description="Helical" evidence="8">
    <location>
        <begin position="196"/>
        <end position="217"/>
    </location>
</feature>
<dbReference type="Proteomes" id="UP001057134">
    <property type="component" value="Chromosome"/>
</dbReference>